<dbReference type="STRING" id="688867.SAMN05660236_2727"/>
<dbReference type="Pfam" id="PF14452">
    <property type="entry name" value="Multi_ubiq"/>
    <property type="match status" value="1"/>
</dbReference>
<reference evidence="2 3" key="1">
    <citation type="submission" date="2017-02" db="EMBL/GenBank/DDBJ databases">
        <authorList>
            <person name="Peterson S.W."/>
        </authorList>
    </citation>
    <scope>NUCLEOTIDE SEQUENCE [LARGE SCALE GENOMIC DNA]</scope>
    <source>
        <strain evidence="2 3">DSM 25262</strain>
    </source>
</reference>
<gene>
    <name evidence="2" type="ORF">SAMN05660236_2727</name>
</gene>
<proteinExistence type="predicted"/>
<organism evidence="2 3">
    <name type="scientific">Ohtaekwangia koreensis</name>
    <dbReference type="NCBI Taxonomy" id="688867"/>
    <lineage>
        <taxon>Bacteria</taxon>
        <taxon>Pseudomonadati</taxon>
        <taxon>Bacteroidota</taxon>
        <taxon>Cytophagia</taxon>
        <taxon>Cytophagales</taxon>
        <taxon>Fulvivirgaceae</taxon>
        <taxon>Ohtaekwangia</taxon>
    </lineage>
</organism>
<dbReference type="AlphaFoldDB" id="A0A1T5L877"/>
<dbReference type="OrthoDB" id="7445930at2"/>
<name>A0A1T5L877_9BACT</name>
<evidence type="ECO:0000313" key="3">
    <source>
        <dbReference type="Proteomes" id="UP000190961"/>
    </source>
</evidence>
<dbReference type="EMBL" id="FUZU01000002">
    <property type="protein sequence ID" value="SKC72150.1"/>
    <property type="molecule type" value="Genomic_DNA"/>
</dbReference>
<evidence type="ECO:0000313" key="2">
    <source>
        <dbReference type="EMBL" id="SKC72150.1"/>
    </source>
</evidence>
<dbReference type="RefSeq" id="WP_079687310.1">
    <property type="nucleotide sequence ID" value="NZ_FUZU01000002.1"/>
</dbReference>
<dbReference type="Proteomes" id="UP000190961">
    <property type="component" value="Unassembled WGS sequence"/>
</dbReference>
<keyword evidence="3" id="KW-1185">Reference proteome</keyword>
<evidence type="ECO:0000259" key="1">
    <source>
        <dbReference type="Pfam" id="PF14452"/>
    </source>
</evidence>
<dbReference type="InterPro" id="IPR027802">
    <property type="entry name" value="Multi-ubiquitin_dom"/>
</dbReference>
<feature type="domain" description="Multi-ubiquitin" evidence="1">
    <location>
        <begin position="20"/>
        <end position="83"/>
    </location>
</feature>
<protein>
    <submittedName>
        <fullName evidence="2">Multiubiquitin</fullName>
    </submittedName>
</protein>
<sequence length="163" mass="18053">MNQFNNEDLASKKTKTFKALVDDVLVKFDHPKVTGKELLTGAGVKNLECVSLFQKLKGCDFERISLDEKVDLSHPSLEKFVVKPPDSWNYTIDEEPETSTEAKLSANQILANAGITPVTDYYLVEFDSTGNEITHKDTPDAPIQLKCPGSKFVSVFKGETPVS</sequence>
<accession>A0A1T5L877</accession>